<evidence type="ECO:0000256" key="6">
    <source>
        <dbReference type="RuleBase" id="RU000667"/>
    </source>
</evidence>
<proteinExistence type="inferred from homology"/>
<evidence type="ECO:0000313" key="8">
    <source>
        <dbReference type="Proteomes" id="UP000002231"/>
    </source>
</evidence>
<dbReference type="HOGENOM" id="CLU_159258_2_1_10"/>
<dbReference type="GO" id="GO:0005840">
    <property type="term" value="C:ribosome"/>
    <property type="evidence" value="ECO:0007669"/>
    <property type="project" value="UniProtKB-KW"/>
</dbReference>
<sequence>MKLITNVKEGESIDRVLKKCKQKFDKARILKKLRKRQHYIKPSERKRKKLIKAKYREYLNSKNYD</sequence>
<dbReference type="KEGG" id="sum:SMCARI_195"/>
<dbReference type="AlphaFoldDB" id="E0TJL9"/>
<keyword evidence="8" id="KW-1185">Reference proteome</keyword>
<accession>E0TJL9</accession>
<dbReference type="NCBIfam" id="TIGR00030">
    <property type="entry name" value="S21p"/>
    <property type="match status" value="1"/>
</dbReference>
<dbReference type="STRING" id="706194.SMCARI_195"/>
<organism evidence="7 8">
    <name type="scientific">Karelsulcia muelleri (strain CARI)</name>
    <name type="common">Sulcia muelleri</name>
    <dbReference type="NCBI Taxonomy" id="706194"/>
    <lineage>
        <taxon>Bacteria</taxon>
        <taxon>Pseudomonadati</taxon>
        <taxon>Bacteroidota</taxon>
        <taxon>Flavobacteriia</taxon>
        <taxon>Flavobacteriales</taxon>
        <taxon>Candidatus Karelsulcia</taxon>
    </lineage>
</organism>
<dbReference type="Pfam" id="PF01165">
    <property type="entry name" value="Ribosomal_S21"/>
    <property type="match status" value="1"/>
</dbReference>
<evidence type="ECO:0000313" key="7">
    <source>
        <dbReference type="EMBL" id="ADM89996.1"/>
    </source>
</evidence>
<dbReference type="GO" id="GO:0006412">
    <property type="term" value="P:translation"/>
    <property type="evidence" value="ECO:0007669"/>
    <property type="project" value="UniProtKB-UniRule"/>
</dbReference>
<reference evidence="8" key="1">
    <citation type="journal article" date="2010" name="Genome Biol. Evol.">
        <title>Functional convergence in reduced genomes of bacterial symbionts spanning 200 My of evolution.</title>
        <authorList>
            <person name="McCutcheon J.P."/>
            <person name="Moran N.A."/>
        </authorList>
    </citation>
    <scope>NUCLEOTIDE SEQUENCE [LARGE SCALE GENOMIC DNA]</scope>
    <source>
        <strain evidence="8">CARI</strain>
    </source>
</reference>
<dbReference type="Gene3D" id="1.20.5.1150">
    <property type="entry name" value="Ribosomal protein S8"/>
    <property type="match status" value="1"/>
</dbReference>
<dbReference type="EMBL" id="CP002163">
    <property type="protein sequence ID" value="ADM89996.1"/>
    <property type="molecule type" value="Genomic_DNA"/>
</dbReference>
<evidence type="ECO:0000256" key="4">
    <source>
        <dbReference type="ARBA" id="ARBA00035135"/>
    </source>
</evidence>
<evidence type="ECO:0000256" key="5">
    <source>
        <dbReference type="HAMAP-Rule" id="MF_00358"/>
    </source>
</evidence>
<dbReference type="Proteomes" id="UP000002231">
    <property type="component" value="Chromosome"/>
</dbReference>
<dbReference type="PRINTS" id="PR00976">
    <property type="entry name" value="RIBOSOMALS21"/>
</dbReference>
<name>E0TJL9_KARMC</name>
<dbReference type="InterPro" id="IPR038380">
    <property type="entry name" value="Ribosomal_bS21_sf"/>
</dbReference>
<protein>
    <recommendedName>
        <fullName evidence="4 5">Small ribosomal subunit protein bS21</fullName>
    </recommendedName>
</protein>
<dbReference type="InterPro" id="IPR001911">
    <property type="entry name" value="Ribosomal_bS21"/>
</dbReference>
<dbReference type="GO" id="GO:1990904">
    <property type="term" value="C:ribonucleoprotein complex"/>
    <property type="evidence" value="ECO:0007669"/>
    <property type="project" value="UniProtKB-KW"/>
</dbReference>
<keyword evidence="3 5" id="KW-0687">Ribonucleoprotein</keyword>
<gene>
    <name evidence="5 7" type="primary">rpsU</name>
    <name evidence="7" type="ordered locus">SMCARI_195</name>
</gene>
<evidence type="ECO:0000256" key="3">
    <source>
        <dbReference type="ARBA" id="ARBA00023274"/>
    </source>
</evidence>
<dbReference type="GO" id="GO:0003735">
    <property type="term" value="F:structural constituent of ribosome"/>
    <property type="evidence" value="ECO:0007669"/>
    <property type="project" value="InterPro"/>
</dbReference>
<evidence type="ECO:0000256" key="2">
    <source>
        <dbReference type="ARBA" id="ARBA00022980"/>
    </source>
</evidence>
<evidence type="ECO:0000256" key="1">
    <source>
        <dbReference type="ARBA" id="ARBA00006640"/>
    </source>
</evidence>
<dbReference type="HAMAP" id="MF_00358">
    <property type="entry name" value="Ribosomal_bS21"/>
    <property type="match status" value="1"/>
</dbReference>
<keyword evidence="2 5" id="KW-0689">Ribosomal protein</keyword>
<comment type="similarity">
    <text evidence="1 5 6">Belongs to the bacterial ribosomal protein bS21 family.</text>
</comment>